<keyword evidence="1" id="KW-0732">Signal</keyword>
<evidence type="ECO:0000313" key="3">
    <source>
        <dbReference type="Proteomes" id="UP001500655"/>
    </source>
</evidence>
<reference evidence="3" key="1">
    <citation type="journal article" date="2019" name="Int. J. Syst. Evol. Microbiol.">
        <title>The Global Catalogue of Microorganisms (GCM) 10K type strain sequencing project: providing services to taxonomists for standard genome sequencing and annotation.</title>
        <authorList>
            <consortium name="The Broad Institute Genomics Platform"/>
            <consortium name="The Broad Institute Genome Sequencing Center for Infectious Disease"/>
            <person name="Wu L."/>
            <person name="Ma J."/>
        </authorList>
    </citation>
    <scope>NUCLEOTIDE SEQUENCE [LARGE SCALE GENOMIC DNA]</scope>
    <source>
        <strain evidence="3">JCM 13249</strain>
    </source>
</reference>
<organism evidence="2 3">
    <name type="scientific">Luedemannella helvata</name>
    <dbReference type="NCBI Taxonomy" id="349315"/>
    <lineage>
        <taxon>Bacteria</taxon>
        <taxon>Bacillati</taxon>
        <taxon>Actinomycetota</taxon>
        <taxon>Actinomycetes</taxon>
        <taxon>Micromonosporales</taxon>
        <taxon>Micromonosporaceae</taxon>
        <taxon>Luedemannella</taxon>
    </lineage>
</organism>
<accession>A0ABN2KIU9</accession>
<evidence type="ECO:0000256" key="1">
    <source>
        <dbReference type="SAM" id="SignalP"/>
    </source>
</evidence>
<comment type="caution">
    <text evidence="2">The sequence shown here is derived from an EMBL/GenBank/DDBJ whole genome shotgun (WGS) entry which is preliminary data.</text>
</comment>
<feature type="chain" id="PRO_5046771792" description="Lipoprotein" evidence="1">
    <location>
        <begin position="24"/>
        <end position="163"/>
    </location>
</feature>
<evidence type="ECO:0000313" key="2">
    <source>
        <dbReference type="EMBL" id="GAA1757489.1"/>
    </source>
</evidence>
<dbReference type="Proteomes" id="UP001500655">
    <property type="component" value="Unassembled WGS sequence"/>
</dbReference>
<dbReference type="RefSeq" id="WP_344082079.1">
    <property type="nucleotide sequence ID" value="NZ_BAAALS010000014.1"/>
</dbReference>
<dbReference type="PROSITE" id="PS51257">
    <property type="entry name" value="PROKAR_LIPOPROTEIN"/>
    <property type="match status" value="1"/>
</dbReference>
<keyword evidence="3" id="KW-1185">Reference proteome</keyword>
<sequence>MTKRLLTGAALAAAVLLGATACADNGSTTTTTATSAATATSAPASAPAGDRQATCAKIKGTMDKAATEFLAAIVSAGSSEDPAAANKAAQSALQAYATAAETASTDAAGDPELKAALDNLQKVMFAKSSELASIKDAAGLEKALNDPALNKAVADIQALCPAS</sequence>
<feature type="signal peptide" evidence="1">
    <location>
        <begin position="1"/>
        <end position="23"/>
    </location>
</feature>
<protein>
    <recommendedName>
        <fullName evidence="4">Lipoprotein</fullName>
    </recommendedName>
</protein>
<gene>
    <name evidence="2" type="ORF">GCM10009681_30920</name>
</gene>
<name>A0ABN2KIU9_9ACTN</name>
<proteinExistence type="predicted"/>
<evidence type="ECO:0008006" key="4">
    <source>
        <dbReference type="Google" id="ProtNLM"/>
    </source>
</evidence>
<dbReference type="EMBL" id="BAAALS010000014">
    <property type="protein sequence ID" value="GAA1757489.1"/>
    <property type="molecule type" value="Genomic_DNA"/>
</dbReference>